<accession>A0ABQ6JCV3</accession>
<protein>
    <submittedName>
        <fullName evidence="1">Uncharacterized protein</fullName>
    </submittedName>
</protein>
<proteinExistence type="predicted"/>
<gene>
    <name evidence="1" type="ORF">GCM10025868_12710</name>
</gene>
<organism evidence="1 2">
    <name type="scientific">Angustibacter aerolatus</name>
    <dbReference type="NCBI Taxonomy" id="1162965"/>
    <lineage>
        <taxon>Bacteria</taxon>
        <taxon>Bacillati</taxon>
        <taxon>Actinomycetota</taxon>
        <taxon>Actinomycetes</taxon>
        <taxon>Kineosporiales</taxon>
        <taxon>Kineosporiaceae</taxon>
    </lineage>
</organism>
<sequence>MATRLHRTIWSLDGVRGVLRTASRSAPLVTVLVEWDEPDRCWIGAVERIGKRVLSLREVDPGGRWKRHRSKFDLEDVTRVDWGDAYNEALLLVAGPPPR</sequence>
<comment type="caution">
    <text evidence="1">The sequence shown here is derived from an EMBL/GenBank/DDBJ whole genome shotgun (WGS) entry which is preliminary data.</text>
</comment>
<name>A0ABQ6JCV3_9ACTN</name>
<evidence type="ECO:0000313" key="2">
    <source>
        <dbReference type="Proteomes" id="UP001157017"/>
    </source>
</evidence>
<dbReference type="Proteomes" id="UP001157017">
    <property type="component" value="Unassembled WGS sequence"/>
</dbReference>
<dbReference type="EMBL" id="BSUZ01000001">
    <property type="protein sequence ID" value="GMA86021.1"/>
    <property type="molecule type" value="Genomic_DNA"/>
</dbReference>
<reference evidence="2" key="1">
    <citation type="journal article" date="2019" name="Int. J. Syst. Evol. Microbiol.">
        <title>The Global Catalogue of Microorganisms (GCM) 10K type strain sequencing project: providing services to taxonomists for standard genome sequencing and annotation.</title>
        <authorList>
            <consortium name="The Broad Institute Genomics Platform"/>
            <consortium name="The Broad Institute Genome Sequencing Center for Infectious Disease"/>
            <person name="Wu L."/>
            <person name="Ma J."/>
        </authorList>
    </citation>
    <scope>NUCLEOTIDE SEQUENCE [LARGE SCALE GENOMIC DNA]</scope>
    <source>
        <strain evidence="2">NBRC 108730</strain>
    </source>
</reference>
<evidence type="ECO:0000313" key="1">
    <source>
        <dbReference type="EMBL" id="GMA86021.1"/>
    </source>
</evidence>
<keyword evidence="2" id="KW-1185">Reference proteome</keyword>